<accession>A0A0A9ARU7</accession>
<name>A0A0A9ARU7_ARUDO</name>
<proteinExistence type="predicted"/>
<protein>
    <submittedName>
        <fullName evidence="1">Uncharacterized protein</fullName>
    </submittedName>
</protein>
<organism evidence="1">
    <name type="scientific">Arundo donax</name>
    <name type="common">Giant reed</name>
    <name type="synonym">Donax arundinaceus</name>
    <dbReference type="NCBI Taxonomy" id="35708"/>
    <lineage>
        <taxon>Eukaryota</taxon>
        <taxon>Viridiplantae</taxon>
        <taxon>Streptophyta</taxon>
        <taxon>Embryophyta</taxon>
        <taxon>Tracheophyta</taxon>
        <taxon>Spermatophyta</taxon>
        <taxon>Magnoliopsida</taxon>
        <taxon>Liliopsida</taxon>
        <taxon>Poales</taxon>
        <taxon>Poaceae</taxon>
        <taxon>PACMAD clade</taxon>
        <taxon>Arundinoideae</taxon>
        <taxon>Arundineae</taxon>
        <taxon>Arundo</taxon>
    </lineage>
</organism>
<dbReference type="AlphaFoldDB" id="A0A0A9ARU7"/>
<reference evidence="1" key="2">
    <citation type="journal article" date="2015" name="Data Brief">
        <title>Shoot transcriptome of the giant reed, Arundo donax.</title>
        <authorList>
            <person name="Barrero R.A."/>
            <person name="Guerrero F.D."/>
            <person name="Moolhuijzen P."/>
            <person name="Goolsby J.A."/>
            <person name="Tidwell J."/>
            <person name="Bellgard S.E."/>
            <person name="Bellgard M.I."/>
        </authorList>
    </citation>
    <scope>NUCLEOTIDE SEQUENCE</scope>
    <source>
        <tissue evidence="1">Shoot tissue taken approximately 20 cm above the soil surface</tissue>
    </source>
</reference>
<sequence>MTFFSSGKITMAQIELTLKN</sequence>
<evidence type="ECO:0000313" key="1">
    <source>
        <dbReference type="EMBL" id="JAD49822.1"/>
    </source>
</evidence>
<dbReference type="EMBL" id="GBRH01248073">
    <property type="protein sequence ID" value="JAD49822.1"/>
    <property type="molecule type" value="Transcribed_RNA"/>
</dbReference>
<reference evidence="1" key="1">
    <citation type="submission" date="2014-09" db="EMBL/GenBank/DDBJ databases">
        <authorList>
            <person name="Magalhaes I.L.F."/>
            <person name="Oliveira U."/>
            <person name="Santos F.R."/>
            <person name="Vidigal T.H.D.A."/>
            <person name="Brescovit A.D."/>
            <person name="Santos A.J."/>
        </authorList>
    </citation>
    <scope>NUCLEOTIDE SEQUENCE</scope>
    <source>
        <tissue evidence="1">Shoot tissue taken approximately 20 cm above the soil surface</tissue>
    </source>
</reference>